<accession>A0A8C2T7L6</accession>
<name>A0A8C2T7L6_COTJA</name>
<dbReference type="Ensembl" id="ENSCJPT00005011569.1">
    <property type="protein sequence ID" value="ENSCJPP00005007465.1"/>
    <property type="gene ID" value="ENSCJPG00005006882.1"/>
</dbReference>
<dbReference type="Proteomes" id="UP000694412">
    <property type="component" value="Unassembled WGS sequence"/>
</dbReference>
<dbReference type="Pfam" id="PF14923">
    <property type="entry name" value="CCDC142"/>
    <property type="match status" value="1"/>
</dbReference>
<feature type="domain" description="Coiled-coil protein 142 C-terminal" evidence="2">
    <location>
        <begin position="488"/>
        <end position="574"/>
    </location>
</feature>
<protein>
    <recommendedName>
        <fullName evidence="2">Coiled-coil protein 142 C-terminal domain-containing protein</fullName>
    </recommendedName>
</protein>
<keyword evidence="4" id="KW-1185">Reference proteome</keyword>
<evidence type="ECO:0000313" key="4">
    <source>
        <dbReference type="Proteomes" id="UP000694412"/>
    </source>
</evidence>
<feature type="region of interest" description="Disordered" evidence="1">
    <location>
        <begin position="88"/>
        <end position="128"/>
    </location>
</feature>
<evidence type="ECO:0000256" key="1">
    <source>
        <dbReference type="SAM" id="MobiDB-lite"/>
    </source>
</evidence>
<sequence>MEDGPGARPGLQLLGTDGPGLDSLLLLLMARVPPPPPRGALPAVPAVPGGVVQPAEPAGGSSRAGLSRSLHRAEAMLRSCVSPGILRLRGARPGGSNASDSDGEPEEPDGAGNDAADVDDTDDADDTDDTDAAQLLAVQVERSFQGLRGSFRAWENPRTETFHGHVLPPPAAAFCFHAAHPRVAERCAALHALLLHRHQLRVARSYSRRLKGGSDFVRRLLGPEPEPEPRALRALCEELRVHAGHWAALRRRMRGDAWLRPLLLRRHEAVRYMRRALRLLALQAALLLERRLEAALRGAMRDGTPPALLGDLFRGLDTYNRALGELGPEPRCAAGMRPRAFPLRRVLALLAAERGRRAAENLARLLRPRDGGSAGEEEEEDAGRDLPEQLRALCLDDERLVVPALQVLVASADGLWRSALAVPTGSPAAPSPRPGSARKAVRWLDATHAAAAEALHARYRPLCWEAAGAALGPRLELAAGGTGSAVGAARELQRALGAGRIPAECEEELGRLCRRLQCRGALLAWQRDFALALGSGLSDRCAVPELSDGAAHSGTARLLQRLYPALSSALRNLPDGPDGERGMAGTRGWGRSASAVLSSE</sequence>
<evidence type="ECO:0000259" key="2">
    <source>
        <dbReference type="Pfam" id="PF14923"/>
    </source>
</evidence>
<dbReference type="PANTHER" id="PTHR21436:SF2">
    <property type="entry name" value="COILED-COIL DOMAIN-CONTAINING PROTEIN 142"/>
    <property type="match status" value="1"/>
</dbReference>
<dbReference type="InterPro" id="IPR055350">
    <property type="entry name" value="CCDC142_C"/>
</dbReference>
<proteinExistence type="predicted"/>
<evidence type="ECO:0000313" key="3">
    <source>
        <dbReference type="Ensembl" id="ENSCJPP00005007465.1"/>
    </source>
</evidence>
<dbReference type="AlphaFoldDB" id="A0A8C2T7L6"/>
<feature type="region of interest" description="Disordered" evidence="1">
    <location>
        <begin position="573"/>
        <end position="600"/>
    </location>
</feature>
<organism evidence="3 4">
    <name type="scientific">Coturnix japonica</name>
    <name type="common">Japanese quail</name>
    <name type="synonym">Coturnix coturnix japonica</name>
    <dbReference type="NCBI Taxonomy" id="93934"/>
    <lineage>
        <taxon>Eukaryota</taxon>
        <taxon>Metazoa</taxon>
        <taxon>Chordata</taxon>
        <taxon>Craniata</taxon>
        <taxon>Vertebrata</taxon>
        <taxon>Euteleostomi</taxon>
        <taxon>Archelosauria</taxon>
        <taxon>Archosauria</taxon>
        <taxon>Dinosauria</taxon>
        <taxon>Saurischia</taxon>
        <taxon>Theropoda</taxon>
        <taxon>Coelurosauria</taxon>
        <taxon>Aves</taxon>
        <taxon>Neognathae</taxon>
        <taxon>Galloanserae</taxon>
        <taxon>Galliformes</taxon>
        <taxon>Phasianidae</taxon>
        <taxon>Perdicinae</taxon>
        <taxon>Coturnix</taxon>
    </lineage>
</organism>
<dbReference type="GeneTree" id="ENSGT00960000191966"/>
<reference evidence="3" key="2">
    <citation type="submission" date="2025-09" db="UniProtKB">
        <authorList>
            <consortium name="Ensembl"/>
        </authorList>
    </citation>
    <scope>IDENTIFICATION</scope>
</reference>
<feature type="compositionally biased region" description="Acidic residues" evidence="1">
    <location>
        <begin position="116"/>
        <end position="128"/>
    </location>
</feature>
<dbReference type="InterPro" id="IPR026700">
    <property type="entry name" value="CCDC142"/>
</dbReference>
<dbReference type="PANTHER" id="PTHR21436">
    <property type="entry name" value="COILED-COIL DOMAIN-CONTAINING PROTEIN 142"/>
    <property type="match status" value="1"/>
</dbReference>
<reference evidence="3" key="1">
    <citation type="submission" date="2025-08" db="UniProtKB">
        <authorList>
            <consortium name="Ensembl"/>
        </authorList>
    </citation>
    <scope>IDENTIFICATION</scope>
</reference>